<proteinExistence type="predicted"/>
<evidence type="ECO:0000313" key="1">
    <source>
        <dbReference type="EnsemblMetazoa" id="GPPI044000-PA"/>
    </source>
</evidence>
<dbReference type="EnsemblMetazoa" id="GPPI044000-RA">
    <property type="protein sequence ID" value="GPPI044000-PA"/>
    <property type="gene ID" value="GPPI044000"/>
</dbReference>
<accession>A0A1B0BY50</accession>
<sequence length="1572" mass="185148">MFEQLAKFRNRFVQRNSKGVAREYINKMTYEVQDRLQSKRRDCDVMRGKDTGEHNESTYFKDRVALPYSGLAMQKLMKDLTDTDPDIEWKAINTLSDGVIINSILSQGSISGYAFVRKITNVFLRKRYKILETTKEEINVLLEIFIMIAMYMNGAKYILKSDQFVKALYEMIENGEENSSKAAEILAFATREYDDVFYLQEHYNAIRKLARILRRNVRAYSNPSALYRHLQWLLETFPDVGVKEGLFEILFTRIKNRACNFHKYDLKCFVLLLRCPAGQKRFAVIDGIREIYDILVDPNRKLDSYENVVYAIMTAMFTKKIVLRCSQFVDLPRLITQLAKDSKETIMQLYCFQALHMLTDMPRVKRYMKTNCFQILQQISCEDTVNEKRKSELLYKLNREIYHTSGLRLENRKPVDIAMETRSRSYGEEGHIALRPLSKAQSKRGKCDVVHGKQEEKVQESCYFKDRATLAYGFGALPKLMEGIGDEDPHVQLKSINSLAEFLLNPLHGQSAINAHEVVKRRFRYRATSYEEMDSILNLFVAIAMHMNGSQYILESGRLINQFYEIMEGGEELSEKVAVILTFCTKEYDDVCFLQERYNAVGRLARIFGRDVCIYSHPSAIYRHMKLLLEVYPDVAVNEGLFEILFTRIKNRAHEFWQNEMQCFALLLRCAEGQKRFVAVDGMKEMYDILSDTTRKLNSYKYVIFTIMHGLSSKDALWRCSAFVDLPELITKLAKDDTQLFCFQTLYTLADMPRIKAYMRMNCYEDLKKLNCEEKINEERKAELLHKLDREVFHTSRLRVNDRKPFEIDIEPRLAPFGSGRRELSHLSAQEINKVEEKAMHEIQSERRDRMRCKKVGFAKPSQYFEDRAVLSYGFDTLPKLMEDLGSDDHVTRWRAITSLPEVIINPLHGQTAITTHEIVRRCANIFVKMRLRNENPKYIEMEKLLDIFLVIALHMNGGKYILRCEPLINQFYDIIRKREESVPKVSDILSLITKDAEDVHYLQERYEAVTKLAQIFSYDPCAPSYPANLWRHMEWIFEAFPHFAVDKGFFEILHTRIKNRSSKYHIFDMKCFGLLLRCSEGQKRFVAIDGIKEIYDILADTKHKLDTYEQVIYTLMSGLFAKDILWRCGELIDMLSIIMQFAKNRQEINTQLYCLQIFRILSDMPWIKRYMKENYYKSLENIKCDTKSNDKLRSELLYKLDREIYHLSELRLNKRVKNTFEMDEMTKRQEKRDRCDLVRHEGRPCAPSANYFENRAQLAYGFWALPKLMKELGSDKSDEQWRAINSLAEHISNPLHDLVAQHMNGGKHILRSERLIGHLYDIVYSRDSMMYTASSILDMITKDKDDVFYLQEHYRALNKLTDIYSRDVCVRSYPPSLWRHLARFLELMPHQAMDRGFFMILRKRIKGRLYNYHIHDMKCFALLLRCPEGLTQLLNCDGIKELYLILSDKTRILSTYENVVFALMNGLFGKKILWRCAELIDMPDFIVDLAKNFKNINMQLWCFQCLRELGAIPCVKRYINESFYEDLKNIKCKADANEKQRAELLYWLSREVYHISNLRLHEREKVDENCL</sequence>
<dbReference type="Proteomes" id="UP000092460">
    <property type="component" value="Unassembled WGS sequence"/>
</dbReference>
<keyword evidence="2" id="KW-1185">Reference proteome</keyword>
<name>A0A1B0BY50_9MUSC</name>
<reference evidence="1" key="2">
    <citation type="submission" date="2020-05" db="UniProtKB">
        <authorList>
            <consortium name="EnsemblMetazoa"/>
        </authorList>
    </citation>
    <scope>IDENTIFICATION</scope>
    <source>
        <strain evidence="1">IAEA</strain>
    </source>
</reference>
<reference evidence="2" key="1">
    <citation type="submission" date="2015-01" db="EMBL/GenBank/DDBJ databases">
        <authorList>
            <person name="Aksoy S."/>
            <person name="Warren W."/>
            <person name="Wilson R.K."/>
        </authorList>
    </citation>
    <scope>NUCLEOTIDE SEQUENCE [LARGE SCALE GENOMIC DNA]</scope>
    <source>
        <strain evidence="2">IAEA</strain>
    </source>
</reference>
<evidence type="ECO:0000313" key="2">
    <source>
        <dbReference type="Proteomes" id="UP000092460"/>
    </source>
</evidence>
<dbReference type="SUPFAM" id="SSF48371">
    <property type="entry name" value="ARM repeat"/>
    <property type="match status" value="3"/>
</dbReference>
<dbReference type="STRING" id="67801.A0A1B0BY50"/>
<dbReference type="InterPro" id="IPR016024">
    <property type="entry name" value="ARM-type_fold"/>
</dbReference>
<protein>
    <submittedName>
        <fullName evidence="1">Uncharacterized protein</fullName>
    </submittedName>
</protein>
<dbReference type="VEuPathDB" id="VectorBase:GPPI044000"/>
<organism evidence="1 2">
    <name type="scientific">Glossina palpalis gambiensis</name>
    <dbReference type="NCBI Taxonomy" id="67801"/>
    <lineage>
        <taxon>Eukaryota</taxon>
        <taxon>Metazoa</taxon>
        <taxon>Ecdysozoa</taxon>
        <taxon>Arthropoda</taxon>
        <taxon>Hexapoda</taxon>
        <taxon>Insecta</taxon>
        <taxon>Pterygota</taxon>
        <taxon>Neoptera</taxon>
        <taxon>Endopterygota</taxon>
        <taxon>Diptera</taxon>
        <taxon>Brachycera</taxon>
        <taxon>Muscomorpha</taxon>
        <taxon>Hippoboscoidea</taxon>
        <taxon>Glossinidae</taxon>
        <taxon>Glossina</taxon>
    </lineage>
</organism>
<dbReference type="EMBL" id="JXJN01022486">
    <property type="status" value="NOT_ANNOTATED_CDS"/>
    <property type="molecule type" value="Genomic_DNA"/>
</dbReference>